<feature type="domain" description="Secretion system C-terminal sorting" evidence="2">
    <location>
        <begin position="360"/>
        <end position="424"/>
    </location>
</feature>
<evidence type="ECO:0000256" key="1">
    <source>
        <dbReference type="SAM" id="MobiDB-lite"/>
    </source>
</evidence>
<keyword evidence="4" id="KW-1185">Reference proteome</keyword>
<name>A0A1M6KVQ0_9BACT</name>
<evidence type="ECO:0000313" key="4">
    <source>
        <dbReference type="Proteomes" id="UP000184050"/>
    </source>
</evidence>
<dbReference type="Proteomes" id="UP000184050">
    <property type="component" value="Unassembled WGS sequence"/>
</dbReference>
<dbReference type="RefSeq" id="WP_073171140.1">
    <property type="nucleotide sequence ID" value="NZ_FQZE01000024.1"/>
</dbReference>
<dbReference type="STRING" id="1168035.SAMN05444280_12470"/>
<gene>
    <name evidence="3" type="ORF">SAMN05444280_12470</name>
</gene>
<dbReference type="Pfam" id="PF18962">
    <property type="entry name" value="Por_Secre_tail"/>
    <property type="match status" value="1"/>
</dbReference>
<organism evidence="3 4">
    <name type="scientific">Tangfeifania diversioriginum</name>
    <dbReference type="NCBI Taxonomy" id="1168035"/>
    <lineage>
        <taxon>Bacteria</taxon>
        <taxon>Pseudomonadati</taxon>
        <taxon>Bacteroidota</taxon>
        <taxon>Bacteroidia</taxon>
        <taxon>Marinilabiliales</taxon>
        <taxon>Prolixibacteraceae</taxon>
        <taxon>Tangfeifania</taxon>
    </lineage>
</organism>
<feature type="compositionally biased region" description="Gly residues" evidence="1">
    <location>
        <begin position="264"/>
        <end position="274"/>
    </location>
</feature>
<feature type="compositionally biased region" description="Acidic residues" evidence="1">
    <location>
        <begin position="275"/>
        <end position="292"/>
    </location>
</feature>
<accession>A0A1M6KVQ0</accession>
<evidence type="ECO:0000313" key="3">
    <source>
        <dbReference type="EMBL" id="SHJ62950.1"/>
    </source>
</evidence>
<feature type="region of interest" description="Disordered" evidence="1">
    <location>
        <begin position="262"/>
        <end position="296"/>
    </location>
</feature>
<dbReference type="InterPro" id="IPR026444">
    <property type="entry name" value="Secre_tail"/>
</dbReference>
<proteinExistence type="predicted"/>
<sequence>MKRLLIFNLIFLIGPVILLAQPTITNMLNLETGDKYWRNIIETEEEIVPAEGLNLTWDYSNTTGILIGGDPGVCVAPSETPFADSAAVLASNFAVMTYDPEETGGVKVYDFGIVENNRVVNLAIALTNASAVTYSKYVNPDTVLLLPFSYGNEFDSSSEIWGATNKTSPYEYKDVAVKKTKAVGYGTVKTPAGVFENALMVKSDITSSMFYNDGTLGGQNLKTTEYVWYVPGIKISVLSVFIFDEEVGGTISYTAKTEFASGGIDDGGNGNGGDDNGDDDNGGNGDDDEEPYDPAGGWLNVCGSAGEYFGKSTGSLSWTVGEAVIETLEGASHFFTQGFGQPEERITAAEVLKKGDKTLVYPNPFKAKLNIHIEDFSESVFGTVYSKTGQAIKNFKLNDPVSELHLNDLKPGMYFIRLIKDNPETFIVVKQ</sequence>
<dbReference type="AlphaFoldDB" id="A0A1M6KVQ0"/>
<evidence type="ECO:0000259" key="2">
    <source>
        <dbReference type="Pfam" id="PF18962"/>
    </source>
</evidence>
<protein>
    <submittedName>
        <fullName evidence="3">Por secretion system C-terminal sorting domain-containing protein</fullName>
    </submittedName>
</protein>
<dbReference type="OrthoDB" id="972537at2"/>
<dbReference type="Gene3D" id="2.40.360.20">
    <property type="match status" value="1"/>
</dbReference>
<dbReference type="EMBL" id="FQZE01000024">
    <property type="protein sequence ID" value="SHJ62950.1"/>
    <property type="molecule type" value="Genomic_DNA"/>
</dbReference>
<dbReference type="NCBIfam" id="TIGR04183">
    <property type="entry name" value="Por_Secre_tail"/>
    <property type="match status" value="1"/>
</dbReference>
<reference evidence="3 4" key="1">
    <citation type="submission" date="2016-11" db="EMBL/GenBank/DDBJ databases">
        <authorList>
            <person name="Jaros S."/>
            <person name="Januszkiewicz K."/>
            <person name="Wedrychowicz H."/>
        </authorList>
    </citation>
    <scope>NUCLEOTIDE SEQUENCE [LARGE SCALE GENOMIC DNA]</scope>
    <source>
        <strain evidence="3 4">DSM 27063</strain>
    </source>
</reference>